<feature type="transmembrane region" description="Helical" evidence="6">
    <location>
        <begin position="21"/>
        <end position="46"/>
    </location>
</feature>
<evidence type="ECO:0000313" key="8">
    <source>
        <dbReference type="EMBL" id="ACQ81656.1"/>
    </source>
</evidence>
<name>C5C231_BEUC1</name>
<feature type="region of interest" description="Disordered" evidence="5">
    <location>
        <begin position="357"/>
        <end position="379"/>
    </location>
</feature>
<evidence type="ECO:0000313" key="9">
    <source>
        <dbReference type="Proteomes" id="UP000007962"/>
    </source>
</evidence>
<evidence type="ECO:0000259" key="7">
    <source>
        <dbReference type="Pfam" id="PF13515"/>
    </source>
</evidence>
<keyword evidence="9" id="KW-1185">Reference proteome</keyword>
<comment type="subcellular location">
    <subcellularLocation>
        <location evidence="1">Membrane</location>
        <topology evidence="1">Multi-pass membrane protein</topology>
    </subcellularLocation>
</comment>
<protein>
    <recommendedName>
        <fullName evidence="7">Integral membrane bound transporter domain-containing protein</fullName>
    </recommendedName>
</protein>
<evidence type="ECO:0000256" key="1">
    <source>
        <dbReference type="ARBA" id="ARBA00004141"/>
    </source>
</evidence>
<evidence type="ECO:0000256" key="2">
    <source>
        <dbReference type="ARBA" id="ARBA00022692"/>
    </source>
</evidence>
<keyword evidence="4 6" id="KW-0472">Membrane</keyword>
<feature type="transmembrane region" description="Helical" evidence="6">
    <location>
        <begin position="99"/>
        <end position="117"/>
    </location>
</feature>
<gene>
    <name evidence="8" type="ordered locus">Bcav_3414</name>
</gene>
<proteinExistence type="predicted"/>
<organism evidence="8 9">
    <name type="scientific">Beutenbergia cavernae (strain ATCC BAA-8 / DSM 12333 / CCUG 43141 / JCM 11478 / NBRC 16432 / NCIMB 13614 / HKI 0122)</name>
    <dbReference type="NCBI Taxonomy" id="471853"/>
    <lineage>
        <taxon>Bacteria</taxon>
        <taxon>Bacillati</taxon>
        <taxon>Actinomycetota</taxon>
        <taxon>Actinomycetes</taxon>
        <taxon>Micrococcales</taxon>
        <taxon>Beutenbergiaceae</taxon>
        <taxon>Beutenbergia</taxon>
    </lineage>
</organism>
<dbReference type="STRING" id="471853.Bcav_3414"/>
<dbReference type="Proteomes" id="UP000007962">
    <property type="component" value="Chromosome"/>
</dbReference>
<feature type="compositionally biased region" description="Pro residues" evidence="5">
    <location>
        <begin position="370"/>
        <end position="379"/>
    </location>
</feature>
<accession>C5C231</accession>
<dbReference type="OrthoDB" id="5198202at2"/>
<dbReference type="HOGENOM" id="CLU_046662_1_0_11"/>
<dbReference type="Pfam" id="PF13515">
    <property type="entry name" value="FUSC_2"/>
    <property type="match status" value="1"/>
</dbReference>
<evidence type="ECO:0000256" key="3">
    <source>
        <dbReference type="ARBA" id="ARBA00022989"/>
    </source>
</evidence>
<evidence type="ECO:0000256" key="6">
    <source>
        <dbReference type="SAM" id="Phobius"/>
    </source>
</evidence>
<keyword evidence="2 6" id="KW-0812">Transmembrane</keyword>
<dbReference type="RefSeq" id="WP_015883893.1">
    <property type="nucleotide sequence ID" value="NC_012669.1"/>
</dbReference>
<dbReference type="AlphaFoldDB" id="C5C231"/>
<dbReference type="eggNOG" id="COG4129">
    <property type="taxonomic scope" value="Bacteria"/>
</dbReference>
<reference evidence="8 9" key="1">
    <citation type="journal article" date="2009" name="Stand. Genomic Sci.">
        <title>Complete genome sequence of Beutenbergia cavernae type strain (HKI 0122).</title>
        <authorList>
            <person name="Land M."/>
            <person name="Pukall R."/>
            <person name="Abt B."/>
            <person name="Goker M."/>
            <person name="Rohde M."/>
            <person name="Glavina Del Rio T."/>
            <person name="Tice H."/>
            <person name="Copeland A."/>
            <person name="Cheng J.F."/>
            <person name="Lucas S."/>
            <person name="Chen F."/>
            <person name="Nolan M."/>
            <person name="Bruce D."/>
            <person name="Goodwin L."/>
            <person name="Pitluck S."/>
            <person name="Ivanova N."/>
            <person name="Mavromatis K."/>
            <person name="Ovchinnikova G."/>
            <person name="Pati A."/>
            <person name="Chen A."/>
            <person name="Palaniappan K."/>
            <person name="Hauser L."/>
            <person name="Chang Y.J."/>
            <person name="Jefferies C.C."/>
            <person name="Saunders E."/>
            <person name="Brettin T."/>
            <person name="Detter J.C."/>
            <person name="Han C."/>
            <person name="Chain P."/>
            <person name="Bristow J."/>
            <person name="Eisen J.A."/>
            <person name="Markowitz V."/>
            <person name="Hugenholtz P."/>
            <person name="Kyrpides N.C."/>
            <person name="Klenk H.P."/>
            <person name="Lapidus A."/>
        </authorList>
    </citation>
    <scope>NUCLEOTIDE SEQUENCE [LARGE SCALE GENOMIC DNA]</scope>
    <source>
        <strain evidence="9">ATCC BAA-8 / DSM 12333 / NBRC 16432</strain>
    </source>
</reference>
<dbReference type="GO" id="GO:0016020">
    <property type="term" value="C:membrane"/>
    <property type="evidence" value="ECO:0007669"/>
    <property type="project" value="UniProtKB-SubCell"/>
</dbReference>
<dbReference type="InterPro" id="IPR049453">
    <property type="entry name" value="Memb_transporter_dom"/>
</dbReference>
<evidence type="ECO:0000256" key="4">
    <source>
        <dbReference type="ARBA" id="ARBA00023136"/>
    </source>
</evidence>
<evidence type="ECO:0000256" key="5">
    <source>
        <dbReference type="SAM" id="MobiDB-lite"/>
    </source>
</evidence>
<feature type="domain" description="Integral membrane bound transporter" evidence="7">
    <location>
        <begin position="40"/>
        <end position="163"/>
    </location>
</feature>
<feature type="transmembrane region" description="Helical" evidence="6">
    <location>
        <begin position="129"/>
        <end position="147"/>
    </location>
</feature>
<dbReference type="KEGG" id="bcv:Bcav_3414"/>
<sequence>MPGRLRAWRVAARSRTRQGVVRVRTAFVPVLWASLAAGVAVAIAYVGLGHTYPFFAAIAAWVCLGFSPDVQPRRVGELALGVSLGVGLGELFAHLFGTGPVQIAVVLFLAALVARFLDAGQMFTTQSGVQAIVVVGLPAIAVSSGPVGRWTDALIGGGVALLFSAFLPGDPRTRPRALGREVLLELADVLGALTEGLRLGDAHRIEDALVAARGTQTPIDSWRGAVTSAQQTTRISPAWRRRAGEIAELDRACTLADRAIRNARVLARRAAVAVRDGFDPGPVPAQTHALSVAARELAQAVGSGSDAAAARSALADVAAHLRPEDFEGWRQQSLVILMRSLTTDLLQLTGMPYAQARATFPGGPGDDGAAPPPSSSPAV</sequence>
<keyword evidence="3 6" id="KW-1133">Transmembrane helix</keyword>
<dbReference type="EMBL" id="CP001618">
    <property type="protein sequence ID" value="ACQ81656.1"/>
    <property type="molecule type" value="Genomic_DNA"/>
</dbReference>